<evidence type="ECO:0000256" key="7">
    <source>
        <dbReference type="SAM" id="MobiDB-lite"/>
    </source>
</evidence>
<evidence type="ECO:0000256" key="3">
    <source>
        <dbReference type="ARBA" id="ARBA00013266"/>
    </source>
</evidence>
<evidence type="ECO:0000256" key="6">
    <source>
        <dbReference type="ARBA" id="ARBA00023315"/>
    </source>
</evidence>
<dbReference type="Gene3D" id="2.160.10.10">
    <property type="entry name" value="Hexapeptide repeat proteins"/>
    <property type="match status" value="1"/>
</dbReference>
<organism evidence="9 10">
    <name type="scientific">Elliptochloris bilobata</name>
    <dbReference type="NCBI Taxonomy" id="381761"/>
    <lineage>
        <taxon>Eukaryota</taxon>
        <taxon>Viridiplantae</taxon>
        <taxon>Chlorophyta</taxon>
        <taxon>core chlorophytes</taxon>
        <taxon>Trebouxiophyceae</taxon>
        <taxon>Trebouxiophyceae incertae sedis</taxon>
        <taxon>Elliptochloris clade</taxon>
        <taxon>Elliptochloris</taxon>
    </lineage>
</organism>
<evidence type="ECO:0000313" key="9">
    <source>
        <dbReference type="EMBL" id="KAK9846498.1"/>
    </source>
</evidence>
<keyword evidence="10" id="KW-1185">Reference proteome</keyword>
<dbReference type="CDD" id="cd03354">
    <property type="entry name" value="LbH_SAT"/>
    <property type="match status" value="1"/>
</dbReference>
<dbReference type="GO" id="GO:0009001">
    <property type="term" value="F:serine O-acetyltransferase activity"/>
    <property type="evidence" value="ECO:0007669"/>
    <property type="project" value="UniProtKB-EC"/>
</dbReference>
<keyword evidence="6" id="KW-0012">Acyltransferase</keyword>
<dbReference type="GO" id="GO:0006535">
    <property type="term" value="P:cysteine biosynthetic process from serine"/>
    <property type="evidence" value="ECO:0007669"/>
    <property type="project" value="InterPro"/>
</dbReference>
<protein>
    <recommendedName>
        <fullName evidence="3">serine O-acetyltransferase</fullName>
        <ecNumber evidence="3">2.3.1.30</ecNumber>
    </recommendedName>
</protein>
<evidence type="ECO:0000256" key="2">
    <source>
        <dbReference type="ARBA" id="ARBA00007274"/>
    </source>
</evidence>
<dbReference type="InterPro" id="IPR042122">
    <property type="entry name" value="Ser_AcTrfase_N_sf"/>
</dbReference>
<dbReference type="InterPro" id="IPR053376">
    <property type="entry name" value="Serine_acetyltransferase"/>
</dbReference>
<dbReference type="Proteomes" id="UP001445335">
    <property type="component" value="Unassembled WGS sequence"/>
</dbReference>
<comment type="pathway">
    <text evidence="1">Amino-acid biosynthesis; L-cysteine biosynthesis; L-cysteine from L-serine: step 1/2.</text>
</comment>
<proteinExistence type="inferred from homology"/>
<dbReference type="FunFam" id="2.160.10.10:FF:000002">
    <property type="entry name" value="Serine acetyltransferase"/>
    <property type="match status" value="1"/>
</dbReference>
<sequence>MLGAGRVVLQATPLGGHQTRLARLQGALLPPRSSSNGVGPYKEVDESSWRNAGFTQYLANTDDDWCSSWEMELSELERRQSQSHRKPSAVTANNPVWRAMLKEAARDAREEPLLSSFLYAALLSHDTFERSLAFVLANRLSDPTLLATELMSIFYEVLKENEAIVQAALSDIIAYRERDPACDKYSSALLYYKGYHAVQVHRIAHQLWLRGQTIMARALQSRISEVFAVDIHPAAVLGKGILLDHATGVVIGETARVGNNVSIMQNVTLGGTGKETGVRHPQVHDNVLIGACATVLGNIAINKGAQVAAGSLVLKDVAPRTMVAGSPAKVVGTVEGNPAQGMNQWLRRVDKHGDMCDDWEAGLRESETAKRPPPPAAPAAGSVALGSTGPAVGADPQPAPVAAGSHGGALPKKPPEPARKQAPAPWQPPARLIPEAIPDIDYYI</sequence>
<dbReference type="InterPro" id="IPR010493">
    <property type="entry name" value="Ser_AcTrfase_N"/>
</dbReference>
<dbReference type="AlphaFoldDB" id="A0AAW1SLM6"/>
<name>A0AAW1SLM6_9CHLO</name>
<feature type="region of interest" description="Disordered" evidence="7">
    <location>
        <begin position="365"/>
        <end position="432"/>
    </location>
</feature>
<dbReference type="SUPFAM" id="SSF51161">
    <property type="entry name" value="Trimeric LpxA-like enzymes"/>
    <property type="match status" value="1"/>
</dbReference>
<comment type="caution">
    <text evidence="9">The sequence shown here is derived from an EMBL/GenBank/DDBJ whole genome shotgun (WGS) entry which is preliminary data.</text>
</comment>
<dbReference type="NCBIfam" id="NF041874">
    <property type="entry name" value="EPS_EpsC"/>
    <property type="match status" value="1"/>
</dbReference>
<evidence type="ECO:0000256" key="1">
    <source>
        <dbReference type="ARBA" id="ARBA00004876"/>
    </source>
</evidence>
<dbReference type="InterPro" id="IPR011004">
    <property type="entry name" value="Trimer_LpxA-like_sf"/>
</dbReference>
<dbReference type="EMBL" id="JALJOU010000001">
    <property type="protein sequence ID" value="KAK9846498.1"/>
    <property type="molecule type" value="Genomic_DNA"/>
</dbReference>
<dbReference type="Gene3D" id="1.10.3130.10">
    <property type="entry name" value="serine acetyltransferase, domain 1"/>
    <property type="match status" value="1"/>
</dbReference>
<evidence type="ECO:0000256" key="5">
    <source>
        <dbReference type="ARBA" id="ARBA00022679"/>
    </source>
</evidence>
<evidence type="ECO:0000313" key="10">
    <source>
        <dbReference type="Proteomes" id="UP001445335"/>
    </source>
</evidence>
<dbReference type="GO" id="GO:0005737">
    <property type="term" value="C:cytoplasm"/>
    <property type="evidence" value="ECO:0007669"/>
    <property type="project" value="InterPro"/>
</dbReference>
<evidence type="ECO:0000256" key="4">
    <source>
        <dbReference type="ARBA" id="ARBA00022605"/>
    </source>
</evidence>
<dbReference type="EC" id="2.3.1.30" evidence="3"/>
<reference evidence="9 10" key="1">
    <citation type="journal article" date="2024" name="Nat. Commun.">
        <title>Phylogenomics reveals the evolutionary origins of lichenization in chlorophyte algae.</title>
        <authorList>
            <person name="Puginier C."/>
            <person name="Libourel C."/>
            <person name="Otte J."/>
            <person name="Skaloud P."/>
            <person name="Haon M."/>
            <person name="Grisel S."/>
            <person name="Petersen M."/>
            <person name="Berrin J.G."/>
            <person name="Delaux P.M."/>
            <person name="Dal Grande F."/>
            <person name="Keller J."/>
        </authorList>
    </citation>
    <scope>NUCLEOTIDE SEQUENCE [LARGE SCALE GENOMIC DNA]</scope>
    <source>
        <strain evidence="9 10">SAG 245.80</strain>
    </source>
</reference>
<gene>
    <name evidence="9" type="ORF">WJX81_005338</name>
</gene>
<keyword evidence="5" id="KW-0808">Transferase</keyword>
<dbReference type="Pfam" id="PF06426">
    <property type="entry name" value="SATase_N"/>
    <property type="match status" value="1"/>
</dbReference>
<evidence type="ECO:0000259" key="8">
    <source>
        <dbReference type="SMART" id="SM00971"/>
    </source>
</evidence>
<keyword evidence="4" id="KW-0028">Amino-acid biosynthesis</keyword>
<accession>A0AAW1SLM6</accession>
<feature type="domain" description="Serine acetyltransferase N-terminal" evidence="8">
    <location>
        <begin position="96"/>
        <end position="200"/>
    </location>
</feature>
<dbReference type="SMART" id="SM00971">
    <property type="entry name" value="SATase_N"/>
    <property type="match status" value="1"/>
</dbReference>
<comment type="similarity">
    <text evidence="2">Belongs to the transferase hexapeptide repeat family.</text>
</comment>
<dbReference type="InterPro" id="IPR045304">
    <property type="entry name" value="LbH_SAT"/>
</dbReference>
<dbReference type="PANTHER" id="PTHR42811">
    <property type="entry name" value="SERINE ACETYLTRANSFERASE"/>
    <property type="match status" value="1"/>
</dbReference>